<accession>A0A9P4JZ52</accession>
<evidence type="ECO:0000256" key="1">
    <source>
        <dbReference type="SAM" id="MobiDB-lite"/>
    </source>
</evidence>
<dbReference type="EMBL" id="ML986719">
    <property type="protein sequence ID" value="KAF2259141.1"/>
    <property type="molecule type" value="Genomic_DNA"/>
</dbReference>
<proteinExistence type="predicted"/>
<feature type="compositionally biased region" description="Basic and acidic residues" evidence="1">
    <location>
        <begin position="116"/>
        <end position="131"/>
    </location>
</feature>
<comment type="caution">
    <text evidence="2">The sequence shown here is derived from an EMBL/GenBank/DDBJ whole genome shotgun (WGS) entry which is preliminary data.</text>
</comment>
<feature type="region of interest" description="Disordered" evidence="1">
    <location>
        <begin position="93"/>
        <end position="131"/>
    </location>
</feature>
<evidence type="ECO:0000313" key="2">
    <source>
        <dbReference type="EMBL" id="KAF2259141.1"/>
    </source>
</evidence>
<dbReference type="Proteomes" id="UP000800093">
    <property type="component" value="Unassembled WGS sequence"/>
</dbReference>
<dbReference type="OrthoDB" id="3799196at2759"/>
<evidence type="ECO:0000313" key="3">
    <source>
        <dbReference type="Proteomes" id="UP000800093"/>
    </source>
</evidence>
<name>A0A9P4JZ52_9PLEO</name>
<reference evidence="3" key="1">
    <citation type="journal article" date="2020" name="Stud. Mycol.">
        <title>101 Dothideomycetes genomes: A test case for predicting lifestyles and emergence of pathogens.</title>
        <authorList>
            <person name="Haridas S."/>
            <person name="Albert R."/>
            <person name="Binder M."/>
            <person name="Bloem J."/>
            <person name="LaButti K."/>
            <person name="Salamov A."/>
            <person name="Andreopoulos B."/>
            <person name="Baker S."/>
            <person name="Barry K."/>
            <person name="Bills G."/>
            <person name="Bluhm B."/>
            <person name="Cannon C."/>
            <person name="Castanera R."/>
            <person name="Culley D."/>
            <person name="Daum C."/>
            <person name="Ezra D."/>
            <person name="Gonzalez J."/>
            <person name="Henrissat B."/>
            <person name="Kuo A."/>
            <person name="Liang C."/>
            <person name="Lipzen A."/>
            <person name="Lutzoni F."/>
            <person name="Magnuson J."/>
            <person name="Mondo S."/>
            <person name="Nolan M."/>
            <person name="Ohm R."/>
            <person name="Pangilinan J."/>
            <person name="Park H.-J."/>
            <person name="Ramirez L."/>
            <person name="Alfaro M."/>
            <person name="Sun H."/>
            <person name="Tritt A."/>
            <person name="Yoshinaga Y."/>
            <person name="Zwiers L.-H."/>
            <person name="Turgeon B."/>
            <person name="Goodwin S."/>
            <person name="Spatafora J."/>
            <person name="Crous P."/>
            <person name="Grigoriev I."/>
        </authorList>
    </citation>
    <scope>NUCLEOTIDE SEQUENCE [LARGE SCALE GENOMIC DNA]</scope>
    <source>
        <strain evidence="3">CBS 304.66</strain>
    </source>
</reference>
<protein>
    <submittedName>
        <fullName evidence="2">Uncharacterized protein</fullName>
    </submittedName>
</protein>
<sequence length="131" mass="15287">MAIRMNARPDEVQEAIGFRDEQWHRFYWITKVEAKQLLKDHPEWGSYTSFPASDRISLLDRMNTALSIEGIPPITANVLKWRMSNLVREFRRREARLATQPSAPAEPQNPPPTLGEGERMRRLAYDPVRDQ</sequence>
<dbReference type="AlphaFoldDB" id="A0A9P4JZ52"/>
<organism evidence="2 3">
    <name type="scientific">Lojkania enalia</name>
    <dbReference type="NCBI Taxonomy" id="147567"/>
    <lineage>
        <taxon>Eukaryota</taxon>
        <taxon>Fungi</taxon>
        <taxon>Dikarya</taxon>
        <taxon>Ascomycota</taxon>
        <taxon>Pezizomycotina</taxon>
        <taxon>Dothideomycetes</taxon>
        <taxon>Pleosporomycetidae</taxon>
        <taxon>Pleosporales</taxon>
        <taxon>Pleosporales incertae sedis</taxon>
        <taxon>Lojkania</taxon>
    </lineage>
</organism>
<keyword evidence="3" id="KW-1185">Reference proteome</keyword>
<gene>
    <name evidence="2" type="ORF">CC78DRAFT_548579</name>
</gene>